<dbReference type="PANTHER" id="PTHR33982:SF1">
    <property type="entry name" value="OUTER ENVELOPE MEMBRANE PROTEIN 7"/>
    <property type="match status" value="1"/>
</dbReference>
<accession>A0A7J0ER62</accession>
<keyword evidence="1" id="KW-0732">Signal</keyword>
<dbReference type="InterPro" id="IPR038944">
    <property type="entry name" value="OEP7-like"/>
</dbReference>
<feature type="signal peptide" evidence="1">
    <location>
        <begin position="1"/>
        <end position="17"/>
    </location>
</feature>
<protein>
    <recommendedName>
        <fullName evidence="4">Transmembrane protein</fullName>
    </recommendedName>
</protein>
<comment type="caution">
    <text evidence="2">The sequence shown here is derived from an EMBL/GenBank/DDBJ whole genome shotgun (WGS) entry which is preliminary data.</text>
</comment>
<sequence length="84" mass="9077">MVAVTTGILAAVGLVLGWISIEIACKPCLDNGREAIDRNLNPQYDPDDDDYDNNNIRALLNPNPTTIDSVDSDSISTPSVVKYV</sequence>
<proteinExistence type="predicted"/>
<evidence type="ECO:0000313" key="2">
    <source>
        <dbReference type="EMBL" id="GFY88923.1"/>
    </source>
</evidence>
<evidence type="ECO:0000256" key="1">
    <source>
        <dbReference type="SAM" id="SignalP"/>
    </source>
</evidence>
<evidence type="ECO:0008006" key="4">
    <source>
        <dbReference type="Google" id="ProtNLM"/>
    </source>
</evidence>
<organism evidence="2 3">
    <name type="scientific">Actinidia rufa</name>
    <dbReference type="NCBI Taxonomy" id="165716"/>
    <lineage>
        <taxon>Eukaryota</taxon>
        <taxon>Viridiplantae</taxon>
        <taxon>Streptophyta</taxon>
        <taxon>Embryophyta</taxon>
        <taxon>Tracheophyta</taxon>
        <taxon>Spermatophyta</taxon>
        <taxon>Magnoliopsida</taxon>
        <taxon>eudicotyledons</taxon>
        <taxon>Gunneridae</taxon>
        <taxon>Pentapetalae</taxon>
        <taxon>asterids</taxon>
        <taxon>Ericales</taxon>
        <taxon>Actinidiaceae</taxon>
        <taxon>Actinidia</taxon>
    </lineage>
</organism>
<reference evidence="2 3" key="1">
    <citation type="submission" date="2019-07" db="EMBL/GenBank/DDBJ databases">
        <title>De Novo Assembly of kiwifruit Actinidia rufa.</title>
        <authorList>
            <person name="Sugita-Konishi S."/>
            <person name="Sato K."/>
            <person name="Mori E."/>
            <person name="Abe Y."/>
            <person name="Kisaki G."/>
            <person name="Hamano K."/>
            <person name="Suezawa K."/>
            <person name="Otani M."/>
            <person name="Fukuda T."/>
            <person name="Manabe T."/>
            <person name="Gomi K."/>
            <person name="Tabuchi M."/>
            <person name="Akimitsu K."/>
            <person name="Kataoka I."/>
        </authorList>
    </citation>
    <scope>NUCLEOTIDE SEQUENCE [LARGE SCALE GENOMIC DNA]</scope>
    <source>
        <strain evidence="3">cv. Fuchu</strain>
    </source>
</reference>
<gene>
    <name evidence="2" type="ORF">Acr_06g0008630</name>
</gene>
<feature type="chain" id="PRO_5029724694" description="Transmembrane protein" evidence="1">
    <location>
        <begin position="18"/>
        <end position="84"/>
    </location>
</feature>
<keyword evidence="3" id="KW-1185">Reference proteome</keyword>
<dbReference type="EMBL" id="BJWL01000006">
    <property type="protein sequence ID" value="GFY88923.1"/>
    <property type="molecule type" value="Genomic_DNA"/>
</dbReference>
<dbReference type="Proteomes" id="UP000585474">
    <property type="component" value="Unassembled WGS sequence"/>
</dbReference>
<dbReference type="AlphaFoldDB" id="A0A7J0ER62"/>
<evidence type="ECO:0000313" key="3">
    <source>
        <dbReference type="Proteomes" id="UP000585474"/>
    </source>
</evidence>
<dbReference type="PANTHER" id="PTHR33982">
    <property type="entry name" value="OUTER ENVELOPE MEMBRANE PROTEIN 7-RELATED"/>
    <property type="match status" value="1"/>
</dbReference>
<dbReference type="OrthoDB" id="783640at2759"/>
<name>A0A7J0ER62_9ERIC</name>